<accession>A0A241XRL3</accession>
<evidence type="ECO:0000313" key="1">
    <source>
        <dbReference type="EMBL" id="OTI63141.1"/>
    </source>
</evidence>
<reference evidence="1 2" key="1">
    <citation type="submission" date="2017-05" db="EMBL/GenBank/DDBJ databases">
        <authorList>
            <person name="Song R."/>
            <person name="Chenine A.L."/>
            <person name="Ruprecht R.M."/>
        </authorList>
    </citation>
    <scope>NUCLEOTIDE SEQUENCE [LARGE SCALE GENOMIC DNA]</scope>
    <source>
        <strain evidence="1 2">S567_C10_BS</strain>
    </source>
</reference>
<organism evidence="1 2">
    <name type="scientific">Pseudomonas aeruginosa</name>
    <dbReference type="NCBI Taxonomy" id="287"/>
    <lineage>
        <taxon>Bacteria</taxon>
        <taxon>Pseudomonadati</taxon>
        <taxon>Pseudomonadota</taxon>
        <taxon>Gammaproteobacteria</taxon>
        <taxon>Pseudomonadales</taxon>
        <taxon>Pseudomonadaceae</taxon>
        <taxon>Pseudomonas</taxon>
    </lineage>
</organism>
<dbReference type="Proteomes" id="UP000194857">
    <property type="component" value="Unassembled WGS sequence"/>
</dbReference>
<sequence length="180" mass="20250">MNMSVNQQTVDELKALFRVGHCVDIYKATAALARAITEELKPVSESEINAIWQSVVEPEDFAYVVQQNEKTLFGIPLLFKRYAEFVSSIGEHLGIELDDDDMMCDDWIADTMPKTRDIATALMELTVDYLSEASKKMKEETGTTPAEVFVQSINTGESFQQSQARLRHATQGLRVVKPKD</sequence>
<dbReference type="RefSeq" id="WP_065327547.1">
    <property type="nucleotide sequence ID" value="NZ_NFFZ01000004.1"/>
</dbReference>
<comment type="caution">
    <text evidence="1">The sequence shown here is derived from an EMBL/GenBank/DDBJ whole genome shotgun (WGS) entry which is preliminary data.</text>
</comment>
<protein>
    <submittedName>
        <fullName evidence="1">Uncharacterized protein</fullName>
    </submittedName>
</protein>
<name>A0A241XRL3_PSEAI</name>
<dbReference type="AlphaFoldDB" id="A0A241XRL3"/>
<proteinExistence type="predicted"/>
<gene>
    <name evidence="1" type="ORF">CAZ10_09910</name>
</gene>
<dbReference type="EMBL" id="NFFZ01000004">
    <property type="protein sequence ID" value="OTI63141.1"/>
    <property type="molecule type" value="Genomic_DNA"/>
</dbReference>
<evidence type="ECO:0000313" key="2">
    <source>
        <dbReference type="Proteomes" id="UP000194857"/>
    </source>
</evidence>